<comment type="caution">
    <text evidence="1">The sequence shown here is derived from an EMBL/GenBank/DDBJ whole genome shotgun (WGS) entry which is preliminary data.</text>
</comment>
<proteinExistence type="predicted"/>
<name>A0AC60VZM6_9ARCH</name>
<accession>A0AC60VZM6</accession>
<gene>
    <name evidence="1" type="ORF">H2B03_06485</name>
</gene>
<evidence type="ECO:0000313" key="2">
    <source>
        <dbReference type="Proteomes" id="UP000559653"/>
    </source>
</evidence>
<dbReference type="Proteomes" id="UP000559653">
    <property type="component" value="Unassembled WGS sequence"/>
</dbReference>
<organism evidence="1 2">
    <name type="scientific">Candidatus Nitrosomaritimum aestuariumsis</name>
    <dbReference type="NCBI Taxonomy" id="3342354"/>
    <lineage>
        <taxon>Archaea</taxon>
        <taxon>Nitrososphaerota</taxon>
        <taxon>Nitrososphaeria</taxon>
        <taxon>Nitrosopumilales</taxon>
        <taxon>Nitrosopumilaceae</taxon>
        <taxon>Candidatus Nitrosomaritimum</taxon>
    </lineage>
</organism>
<evidence type="ECO:0000313" key="1">
    <source>
        <dbReference type="EMBL" id="MBA4452795.1"/>
    </source>
</evidence>
<reference evidence="1 2" key="1">
    <citation type="journal article" date="2020" name="Appl. Environ. Microbiol.">
        <title>Genomic Characteristics of a Novel Species of Ammonia-Oxidizing Archaea from the Jiulong River Estuary.</title>
        <authorList>
            <person name="Zou D."/>
            <person name="Wan R."/>
            <person name="Han L."/>
            <person name="Xu M.N."/>
            <person name="Liu Y."/>
            <person name="Liu H."/>
            <person name="Kao S.J."/>
            <person name="Li M."/>
        </authorList>
    </citation>
    <scope>NUCLEOTIDE SEQUENCE [LARGE SCALE GENOMIC DNA]</scope>
    <source>
        <strain evidence="1">W1bin1</strain>
    </source>
</reference>
<dbReference type="EMBL" id="JACEMZ010000044">
    <property type="protein sequence ID" value="MBA4452795.1"/>
    <property type="molecule type" value="Genomic_DNA"/>
</dbReference>
<sequence length="128" mass="14262">MLEKAIVIDDDELVNESLCELLEIMEINVVDRGVDGKDAVELFVKHMPDYTLVDLNMPNFDGFYAVEQIRKLDTNALVFVITGDTTVESKINLENLGVTGIIYKPFKIEELVDRLRAAKSNAKAGMAA</sequence>
<protein>
    <submittedName>
        <fullName evidence="1">Response regulator</fullName>
    </submittedName>
</protein>